<feature type="compositionally biased region" description="Low complexity" evidence="1">
    <location>
        <begin position="177"/>
        <end position="190"/>
    </location>
</feature>
<feature type="compositionally biased region" description="Basic residues" evidence="1">
    <location>
        <begin position="476"/>
        <end position="486"/>
    </location>
</feature>
<feature type="compositionally biased region" description="Pro residues" evidence="1">
    <location>
        <begin position="73"/>
        <end position="85"/>
    </location>
</feature>
<feature type="compositionally biased region" description="Basic and acidic residues" evidence="1">
    <location>
        <begin position="509"/>
        <end position="519"/>
    </location>
</feature>
<dbReference type="AlphaFoldDB" id="A0AA88PBN0"/>
<feature type="compositionally biased region" description="Low complexity" evidence="1">
    <location>
        <begin position="17"/>
        <end position="41"/>
    </location>
</feature>
<feature type="compositionally biased region" description="Low complexity" evidence="1">
    <location>
        <begin position="61"/>
        <end position="72"/>
    </location>
</feature>
<feature type="compositionally biased region" description="Basic and acidic residues" evidence="1">
    <location>
        <begin position="444"/>
        <end position="475"/>
    </location>
</feature>
<keyword evidence="4" id="KW-1185">Reference proteome</keyword>
<evidence type="ECO:0000259" key="2">
    <source>
        <dbReference type="Pfam" id="PF16064"/>
    </source>
</evidence>
<protein>
    <recommendedName>
        <fullName evidence="2">DUF4806 domain-containing protein</fullName>
    </recommendedName>
</protein>
<dbReference type="InterPro" id="IPR032071">
    <property type="entry name" value="DUF4806"/>
</dbReference>
<feature type="compositionally biased region" description="Acidic residues" evidence="1">
    <location>
        <begin position="291"/>
        <end position="300"/>
    </location>
</feature>
<comment type="caution">
    <text evidence="3">The sequence shown here is derived from an EMBL/GenBank/DDBJ whole genome shotgun (WGS) entry which is preliminary data.</text>
</comment>
<evidence type="ECO:0000256" key="1">
    <source>
        <dbReference type="SAM" id="MobiDB-lite"/>
    </source>
</evidence>
<dbReference type="Pfam" id="PF16064">
    <property type="entry name" value="DUF4806"/>
    <property type="match status" value="1"/>
</dbReference>
<feature type="region of interest" description="Disordered" evidence="1">
    <location>
        <begin position="260"/>
        <end position="309"/>
    </location>
</feature>
<feature type="compositionally biased region" description="Basic residues" evidence="1">
    <location>
        <begin position="166"/>
        <end position="176"/>
    </location>
</feature>
<feature type="region of interest" description="Disordered" evidence="1">
    <location>
        <begin position="361"/>
        <end position="522"/>
    </location>
</feature>
<dbReference type="PANTHER" id="PTHR34153:SF2">
    <property type="entry name" value="SI:CH211-262H13.3-RELATED"/>
    <property type="match status" value="1"/>
</dbReference>
<feature type="region of interest" description="Disordered" evidence="1">
    <location>
        <begin position="660"/>
        <end position="680"/>
    </location>
</feature>
<dbReference type="PANTHER" id="PTHR34153">
    <property type="entry name" value="SI:CH211-262H13.3-RELATED-RELATED"/>
    <property type="match status" value="1"/>
</dbReference>
<evidence type="ECO:0000313" key="4">
    <source>
        <dbReference type="Proteomes" id="UP001187343"/>
    </source>
</evidence>
<accession>A0AA88PBN0</accession>
<feature type="compositionally biased region" description="Polar residues" evidence="1">
    <location>
        <begin position="384"/>
        <end position="396"/>
    </location>
</feature>
<dbReference type="Proteomes" id="UP001187343">
    <property type="component" value="Unassembled WGS sequence"/>
</dbReference>
<feature type="domain" description="DUF4806" evidence="2">
    <location>
        <begin position="564"/>
        <end position="631"/>
    </location>
</feature>
<gene>
    <name evidence="3" type="ORF">Q8A67_021898</name>
</gene>
<feature type="compositionally biased region" description="Basic and acidic residues" evidence="1">
    <location>
        <begin position="487"/>
        <end position="502"/>
    </location>
</feature>
<sequence length="680" mass="75141">MLARRLQFQHIAGMSESNSPSSDNPNDAQRPSASANAAQPNSCQVSEIEPAAAPRGRRPSRAASHTPRRQGSPAPPPSRRPPPSPASSYASVLRSVPAIQKWTVASLRQALSNADVYYSRRMTKTELYNIFCSIQSTPPPKAAGNQATPRGTPYARPEQTSSPTRKGLRSSSRRSRPSASLGRAPDAAAVSPSLPALPAQLQPALPAQLQPAAPLCAAPAAVSAHSQLLSYPHLFPEAWPVAPPPNSSVRLPPLAAQAHTWSTLPAPPPLSSTSAPAKRRECDNYNLTSQAEEEDDDDQQEVVIRSKRNRTKKGLPEDFLRNEFTDSDEEENVRGVKLPNFPTAPMKLQPIQDTNLLHNAYSGNQASSHPVKPAGRSRGREMTTPCSQNASTSLQRDLSRPRSGHVARGCARDGYRSRSSGGSSIRSRHSDVSRSRYRSRSKSGHSDGSRHSVRSRHDWERHSDGLRHASKSRHDASRHRSRHDRSRHSDTSRCNDRSRSDASRPSARSSHDERLRHCDLTSPPYERPRHVYQKKVLNMLVDLRNCYKQAQPATSAMHIERMDTLEDFEREEQRLCNAQAFDTLVLQIARIGGKNTKDCVHKVLDRLFTNALMAQFNMKGKGKKGKKSLEKTCLYRAIKDAVMKFDKTATEDFIRMTTSEHLKHAPQRSGGGGRAVVTQD</sequence>
<evidence type="ECO:0000313" key="3">
    <source>
        <dbReference type="EMBL" id="KAK2874745.1"/>
    </source>
</evidence>
<feature type="region of interest" description="Disordered" evidence="1">
    <location>
        <begin position="1"/>
        <end position="89"/>
    </location>
</feature>
<feature type="region of interest" description="Disordered" evidence="1">
    <location>
        <begin position="138"/>
        <end position="190"/>
    </location>
</feature>
<dbReference type="EMBL" id="JAUYZG010000021">
    <property type="protein sequence ID" value="KAK2874745.1"/>
    <property type="molecule type" value="Genomic_DNA"/>
</dbReference>
<proteinExistence type="predicted"/>
<organism evidence="3 4">
    <name type="scientific">Cirrhinus molitorella</name>
    <name type="common">mud carp</name>
    <dbReference type="NCBI Taxonomy" id="172907"/>
    <lineage>
        <taxon>Eukaryota</taxon>
        <taxon>Metazoa</taxon>
        <taxon>Chordata</taxon>
        <taxon>Craniata</taxon>
        <taxon>Vertebrata</taxon>
        <taxon>Euteleostomi</taxon>
        <taxon>Actinopterygii</taxon>
        <taxon>Neopterygii</taxon>
        <taxon>Teleostei</taxon>
        <taxon>Ostariophysi</taxon>
        <taxon>Cypriniformes</taxon>
        <taxon>Cyprinidae</taxon>
        <taxon>Labeoninae</taxon>
        <taxon>Labeonini</taxon>
        <taxon>Cirrhinus</taxon>
    </lineage>
</organism>
<reference evidence="3" key="1">
    <citation type="submission" date="2023-08" db="EMBL/GenBank/DDBJ databases">
        <title>Chromosome-level Genome Assembly of mud carp (Cirrhinus molitorella).</title>
        <authorList>
            <person name="Liu H."/>
        </authorList>
    </citation>
    <scope>NUCLEOTIDE SEQUENCE</scope>
    <source>
        <strain evidence="3">Prfri</strain>
        <tissue evidence="3">Muscle</tissue>
    </source>
</reference>
<name>A0AA88PBN0_9TELE</name>